<accession>A0A4Y2TWI5</accession>
<feature type="compositionally biased region" description="Basic residues" evidence="1">
    <location>
        <begin position="76"/>
        <end position="86"/>
    </location>
</feature>
<dbReference type="AlphaFoldDB" id="A0A4Y2TWI5"/>
<protein>
    <submittedName>
        <fullName evidence="2">Uncharacterized protein</fullName>
    </submittedName>
</protein>
<dbReference type="Proteomes" id="UP000499080">
    <property type="component" value="Unassembled WGS sequence"/>
</dbReference>
<gene>
    <name evidence="2" type="ORF">AVEN_69523_1</name>
</gene>
<feature type="region of interest" description="Disordered" evidence="1">
    <location>
        <begin position="47"/>
        <end position="101"/>
    </location>
</feature>
<proteinExistence type="predicted"/>
<reference evidence="2 3" key="1">
    <citation type="journal article" date="2019" name="Sci. Rep.">
        <title>Orb-weaving spider Araneus ventricosus genome elucidates the spidroin gene catalogue.</title>
        <authorList>
            <person name="Kono N."/>
            <person name="Nakamura H."/>
            <person name="Ohtoshi R."/>
            <person name="Moran D.A.P."/>
            <person name="Shinohara A."/>
            <person name="Yoshida Y."/>
            <person name="Fujiwara M."/>
            <person name="Mori M."/>
            <person name="Tomita M."/>
            <person name="Arakawa K."/>
        </authorList>
    </citation>
    <scope>NUCLEOTIDE SEQUENCE [LARGE SCALE GENOMIC DNA]</scope>
</reference>
<dbReference type="EMBL" id="BGPR01031171">
    <property type="protein sequence ID" value="GBO04064.1"/>
    <property type="molecule type" value="Genomic_DNA"/>
</dbReference>
<evidence type="ECO:0000313" key="3">
    <source>
        <dbReference type="Proteomes" id="UP000499080"/>
    </source>
</evidence>
<name>A0A4Y2TWI5_ARAVE</name>
<evidence type="ECO:0000313" key="2">
    <source>
        <dbReference type="EMBL" id="GBO04064.1"/>
    </source>
</evidence>
<comment type="caution">
    <text evidence="2">The sequence shown here is derived from an EMBL/GenBank/DDBJ whole genome shotgun (WGS) entry which is preliminary data.</text>
</comment>
<keyword evidence="3" id="KW-1185">Reference proteome</keyword>
<evidence type="ECO:0000256" key="1">
    <source>
        <dbReference type="SAM" id="MobiDB-lite"/>
    </source>
</evidence>
<organism evidence="2 3">
    <name type="scientific">Araneus ventricosus</name>
    <name type="common">Orbweaver spider</name>
    <name type="synonym">Epeira ventricosa</name>
    <dbReference type="NCBI Taxonomy" id="182803"/>
    <lineage>
        <taxon>Eukaryota</taxon>
        <taxon>Metazoa</taxon>
        <taxon>Ecdysozoa</taxon>
        <taxon>Arthropoda</taxon>
        <taxon>Chelicerata</taxon>
        <taxon>Arachnida</taxon>
        <taxon>Araneae</taxon>
        <taxon>Araneomorphae</taxon>
        <taxon>Entelegynae</taxon>
        <taxon>Araneoidea</taxon>
        <taxon>Araneidae</taxon>
        <taxon>Araneus</taxon>
    </lineage>
</organism>
<sequence>MRAHKTRNLLAAIFSSQYIGTFFTVSSPPVFVDEDMGRQWLRAVNHSTIQRQHSPGNRPDVLGTPDPELVNQGHAVSKHSHARSHHSLSSPTLAGPLPHPTPLGQLKTPTLPGGYTKRRPHWASRIFGLESPNIIQPSETVSLSNPTG</sequence>